<gene>
    <name evidence="1" type="ORF">COY10_01345</name>
</gene>
<organism evidence="1 2">
    <name type="scientific">Candidatus Portnoybacteria bacterium CG_4_10_14_0_2_um_filter_43_36</name>
    <dbReference type="NCBI Taxonomy" id="1974798"/>
    <lineage>
        <taxon>Bacteria</taxon>
        <taxon>Candidatus Portnoyibacteriota</taxon>
    </lineage>
</organism>
<protein>
    <submittedName>
        <fullName evidence="1">Uncharacterized protein</fullName>
    </submittedName>
</protein>
<name>A0A2M7UE70_9BACT</name>
<sequence length="331" mass="37884">MVIKNLKSSLDKKNNEVIEEISRLSGGQISSLELMAVIYGFKPAMAEMVNFNKFSKSFINKLDRINELCKKISLHFVVSKYKFIINSPRGIFEMIDLDSPPKGKIAIGISKDKNAALEGVDLYYKKTLVSGGGRRFGQIMGYPECCLDFGDYLCNENVDPDNFGFKNPAAESLKRSEKFAWQLNVFTNSSLSYYPCTLNCQESIGYVNKLFKILKRIDVGRVEYLMGLLREPASLYWTCADKILLYGDFKGDFENSEIRYHKSVSMINSGSFYQNNSSDFLNNLNNIYKKIQKGDRLIMTPAYFEIYKDKKRIVKIKKGNQYEPVLVKPNI</sequence>
<reference evidence="2" key="1">
    <citation type="submission" date="2017-09" db="EMBL/GenBank/DDBJ databases">
        <title>Depth-based differentiation of microbial function through sediment-hosted aquifers and enrichment of novel symbionts in the deep terrestrial subsurface.</title>
        <authorList>
            <person name="Probst A.J."/>
            <person name="Ladd B."/>
            <person name="Jarett J.K."/>
            <person name="Geller-Mcgrath D.E."/>
            <person name="Sieber C.M.K."/>
            <person name="Emerson J.B."/>
            <person name="Anantharaman K."/>
            <person name="Thomas B.C."/>
            <person name="Malmstrom R."/>
            <person name="Stieglmeier M."/>
            <person name="Klingl A."/>
            <person name="Woyke T."/>
            <person name="Ryan C.M."/>
            <person name="Banfield J.F."/>
        </authorList>
    </citation>
    <scope>NUCLEOTIDE SEQUENCE [LARGE SCALE GENOMIC DNA]</scope>
</reference>
<comment type="caution">
    <text evidence="1">The sequence shown here is derived from an EMBL/GenBank/DDBJ whole genome shotgun (WGS) entry which is preliminary data.</text>
</comment>
<dbReference type="EMBL" id="PFOH01000033">
    <property type="protein sequence ID" value="PIZ69530.1"/>
    <property type="molecule type" value="Genomic_DNA"/>
</dbReference>
<accession>A0A2M7UE70</accession>
<dbReference type="AlphaFoldDB" id="A0A2M7UE70"/>
<evidence type="ECO:0000313" key="2">
    <source>
        <dbReference type="Proteomes" id="UP000231688"/>
    </source>
</evidence>
<evidence type="ECO:0000313" key="1">
    <source>
        <dbReference type="EMBL" id="PIZ69530.1"/>
    </source>
</evidence>
<dbReference type="Proteomes" id="UP000231688">
    <property type="component" value="Unassembled WGS sequence"/>
</dbReference>
<proteinExistence type="predicted"/>